<organism evidence="4 5">
    <name type="scientific">Astrephomene gubernaculifera</name>
    <dbReference type="NCBI Taxonomy" id="47775"/>
    <lineage>
        <taxon>Eukaryota</taxon>
        <taxon>Viridiplantae</taxon>
        <taxon>Chlorophyta</taxon>
        <taxon>core chlorophytes</taxon>
        <taxon>Chlorophyceae</taxon>
        <taxon>CS clade</taxon>
        <taxon>Chlamydomonadales</taxon>
        <taxon>Astrephomenaceae</taxon>
        <taxon>Astrephomene</taxon>
    </lineage>
</organism>
<evidence type="ECO:0000256" key="1">
    <source>
        <dbReference type="ARBA" id="ARBA00022801"/>
    </source>
</evidence>
<evidence type="ECO:0000313" key="5">
    <source>
        <dbReference type="Proteomes" id="UP001054857"/>
    </source>
</evidence>
<protein>
    <recommendedName>
        <fullName evidence="6">Subtilisin</fullName>
    </recommendedName>
</protein>
<feature type="compositionally biased region" description="Low complexity" evidence="3">
    <location>
        <begin position="33"/>
        <end position="73"/>
    </location>
</feature>
<keyword evidence="5" id="KW-1185">Reference proteome</keyword>
<dbReference type="PROSITE" id="PS51892">
    <property type="entry name" value="SUBTILASE"/>
    <property type="match status" value="1"/>
</dbReference>
<feature type="non-terminal residue" evidence="4">
    <location>
        <position position="103"/>
    </location>
</feature>
<evidence type="ECO:0000256" key="3">
    <source>
        <dbReference type="SAM" id="MobiDB-lite"/>
    </source>
</evidence>
<dbReference type="PROSITE" id="PS00136">
    <property type="entry name" value="SUBTILASE_ASP"/>
    <property type="match status" value="1"/>
</dbReference>
<comment type="caution">
    <text evidence="2">Lacks conserved residue(s) required for the propagation of feature annotation.</text>
</comment>
<evidence type="ECO:0000256" key="2">
    <source>
        <dbReference type="PROSITE-ProRule" id="PRU01240"/>
    </source>
</evidence>
<comment type="caution">
    <text evidence="4">The sequence shown here is derived from an EMBL/GenBank/DDBJ whole genome shotgun (WGS) entry which is preliminary data.</text>
</comment>
<comment type="similarity">
    <text evidence="2">Belongs to the peptidase S8 family.</text>
</comment>
<dbReference type="EMBL" id="BMAR01000028">
    <property type="protein sequence ID" value="GFR49207.1"/>
    <property type="molecule type" value="Genomic_DNA"/>
</dbReference>
<feature type="region of interest" description="Disordered" evidence="3">
    <location>
        <begin position="33"/>
        <end position="79"/>
    </location>
</feature>
<dbReference type="GO" id="GO:0016787">
    <property type="term" value="F:hydrolase activity"/>
    <property type="evidence" value="ECO:0007669"/>
    <property type="project" value="UniProtKB-KW"/>
</dbReference>
<dbReference type="Proteomes" id="UP001054857">
    <property type="component" value="Unassembled WGS sequence"/>
</dbReference>
<reference evidence="4 5" key="1">
    <citation type="journal article" date="2021" name="Sci. Rep.">
        <title>Genome sequencing of the multicellular alga Astrephomene provides insights into convergent evolution of germ-soma differentiation.</title>
        <authorList>
            <person name="Yamashita S."/>
            <person name="Yamamoto K."/>
            <person name="Matsuzaki R."/>
            <person name="Suzuki S."/>
            <person name="Yamaguchi H."/>
            <person name="Hirooka S."/>
            <person name="Minakuchi Y."/>
            <person name="Miyagishima S."/>
            <person name="Kawachi M."/>
            <person name="Toyoda A."/>
            <person name="Nozaki H."/>
        </authorList>
    </citation>
    <scope>NUCLEOTIDE SEQUENCE [LARGE SCALE GENOMIC DNA]</scope>
    <source>
        <strain evidence="4 5">NIES-4017</strain>
    </source>
</reference>
<dbReference type="AlphaFoldDB" id="A0AAD3HQL0"/>
<keyword evidence="1" id="KW-0378">Hydrolase</keyword>
<proteinExistence type="inferred from homology"/>
<sequence>RVYHYDNLGTGVHVYVVDSGIRASHQQFRVVSSLTSTTPTTMSTAKTSSSSTSSASPSSPSSATTPSTAPKSAIVPGSASRVRGGFSAVTAGSQDPTQISSTD</sequence>
<accession>A0AAD3HQL0</accession>
<evidence type="ECO:0008006" key="6">
    <source>
        <dbReference type="Google" id="ProtNLM"/>
    </source>
</evidence>
<feature type="non-terminal residue" evidence="4">
    <location>
        <position position="1"/>
    </location>
</feature>
<evidence type="ECO:0000313" key="4">
    <source>
        <dbReference type="EMBL" id="GFR49207.1"/>
    </source>
</evidence>
<dbReference type="InterPro" id="IPR023827">
    <property type="entry name" value="Peptidase_S8_Asp-AS"/>
</dbReference>
<name>A0AAD3HQL0_9CHLO</name>
<gene>
    <name evidence="4" type="ORF">Agub_g11121</name>
</gene>